<dbReference type="PANTHER" id="PTHR35091">
    <property type="entry name" value="FLAGELLAR PROTEIN FLIL"/>
    <property type="match status" value="1"/>
</dbReference>
<keyword evidence="4 10" id="KW-1003">Cell membrane</keyword>
<dbReference type="PANTHER" id="PTHR35091:SF2">
    <property type="entry name" value="FLAGELLAR PROTEIN FLIL"/>
    <property type="match status" value="1"/>
</dbReference>
<evidence type="ECO:0000313" key="11">
    <source>
        <dbReference type="EMBL" id="NHC16515.1"/>
    </source>
</evidence>
<comment type="caution">
    <text evidence="11">The sequence shown here is derived from an EMBL/GenBank/DDBJ whole genome shotgun (WGS) entry which is preliminary data.</text>
</comment>
<keyword evidence="6 10" id="KW-0812">Transmembrane</keyword>
<dbReference type="InterPro" id="IPR005503">
    <property type="entry name" value="FliL"/>
</dbReference>
<keyword evidence="11" id="KW-0966">Cell projection</keyword>
<evidence type="ECO:0000256" key="2">
    <source>
        <dbReference type="ARBA" id="ARBA00004162"/>
    </source>
</evidence>
<keyword evidence="12" id="KW-1185">Reference proteome</keyword>
<accession>A0ABX0H3I0</accession>
<comment type="function">
    <text evidence="1 10">Controls the rotational direction of flagella during chemotaxis.</text>
</comment>
<reference evidence="11 12" key="1">
    <citation type="submission" date="2020-03" db="EMBL/GenBank/DDBJ databases">
        <title>Two novel Motilibacter sp.</title>
        <authorList>
            <person name="Liu S."/>
        </authorList>
    </citation>
    <scope>NUCLEOTIDE SEQUENCE [LARGE SCALE GENOMIC DNA]</scope>
    <source>
        <strain evidence="11 12">E257</strain>
    </source>
</reference>
<comment type="subcellular location">
    <subcellularLocation>
        <location evidence="2">Cell membrane</location>
        <topology evidence="2">Single-pass membrane protein</topology>
    </subcellularLocation>
</comment>
<keyword evidence="11" id="KW-0282">Flagellum</keyword>
<organism evidence="11 12">
    <name type="scientific">Motilibacter deserti</name>
    <dbReference type="NCBI Taxonomy" id="2714956"/>
    <lineage>
        <taxon>Bacteria</taxon>
        <taxon>Bacillati</taxon>
        <taxon>Actinomycetota</taxon>
        <taxon>Actinomycetes</taxon>
        <taxon>Motilibacterales</taxon>
        <taxon>Motilibacteraceae</taxon>
        <taxon>Motilibacter</taxon>
    </lineage>
</organism>
<evidence type="ECO:0000256" key="7">
    <source>
        <dbReference type="ARBA" id="ARBA00022779"/>
    </source>
</evidence>
<feature type="transmembrane region" description="Helical" evidence="10">
    <location>
        <begin position="23"/>
        <end position="42"/>
    </location>
</feature>
<dbReference type="EMBL" id="JAANNP010000192">
    <property type="protein sequence ID" value="NHC16515.1"/>
    <property type="molecule type" value="Genomic_DNA"/>
</dbReference>
<evidence type="ECO:0000256" key="1">
    <source>
        <dbReference type="ARBA" id="ARBA00002254"/>
    </source>
</evidence>
<gene>
    <name evidence="11" type="ORF">G9H71_22260</name>
</gene>
<evidence type="ECO:0000256" key="6">
    <source>
        <dbReference type="ARBA" id="ARBA00022692"/>
    </source>
</evidence>
<keyword evidence="5 10" id="KW-0145">Chemotaxis</keyword>
<evidence type="ECO:0000256" key="8">
    <source>
        <dbReference type="ARBA" id="ARBA00022989"/>
    </source>
</evidence>
<dbReference type="Proteomes" id="UP000800981">
    <property type="component" value="Unassembled WGS sequence"/>
</dbReference>
<name>A0ABX0H3I0_9ACTN</name>
<keyword evidence="9 10" id="KW-0472">Membrane</keyword>
<dbReference type="Pfam" id="PF03748">
    <property type="entry name" value="FliL"/>
    <property type="match status" value="1"/>
</dbReference>
<evidence type="ECO:0000256" key="9">
    <source>
        <dbReference type="ARBA" id="ARBA00023136"/>
    </source>
</evidence>
<sequence length="150" mass="16097">MAKDKAAETAEDTPAKGGGKKKLIIIAVVALLALGGVYKFVLAKPATAEAKEPEPGVTLALDPININLADGHFLKLGLSLQFSAEASGHGDPDGSAALDEAIKLFSGEEVSVLSVAKNREKLRTELLEHMNEDDYHHMVLKVWFTNFVMQ</sequence>
<protein>
    <recommendedName>
        <fullName evidence="10">Flagellar protein FliL</fullName>
    </recommendedName>
</protein>
<keyword evidence="11" id="KW-0969">Cilium</keyword>
<keyword evidence="7 10" id="KW-0283">Flagellar rotation</keyword>
<dbReference type="RefSeq" id="WP_166284945.1">
    <property type="nucleotide sequence ID" value="NZ_JAANNP010000192.1"/>
</dbReference>
<evidence type="ECO:0000256" key="3">
    <source>
        <dbReference type="ARBA" id="ARBA00008281"/>
    </source>
</evidence>
<comment type="similarity">
    <text evidence="3 10">Belongs to the FliL family.</text>
</comment>
<evidence type="ECO:0000256" key="5">
    <source>
        <dbReference type="ARBA" id="ARBA00022500"/>
    </source>
</evidence>
<proteinExistence type="inferred from homology"/>
<keyword evidence="8 10" id="KW-1133">Transmembrane helix</keyword>
<evidence type="ECO:0000256" key="10">
    <source>
        <dbReference type="RuleBase" id="RU364125"/>
    </source>
</evidence>
<evidence type="ECO:0000313" key="12">
    <source>
        <dbReference type="Proteomes" id="UP000800981"/>
    </source>
</evidence>
<evidence type="ECO:0000256" key="4">
    <source>
        <dbReference type="ARBA" id="ARBA00022475"/>
    </source>
</evidence>